<gene>
    <name evidence="1" type="ORF">RhiirC2_775883</name>
</gene>
<reference evidence="1 2" key="2">
    <citation type="submission" date="2017-10" db="EMBL/GenBank/DDBJ databases">
        <title>Extensive intraspecific genome diversity in a model arbuscular mycorrhizal fungus.</title>
        <authorList>
            <person name="Chen E.C.H."/>
            <person name="Morin E."/>
            <person name="Baudet D."/>
            <person name="Noel J."/>
            <person name="Ndikumana S."/>
            <person name="Charron P."/>
            <person name="St-Onge C."/>
            <person name="Giorgi J."/>
            <person name="Grigoriev I.V."/>
            <person name="Roux C."/>
            <person name="Martin F.M."/>
            <person name="Corradi N."/>
        </authorList>
    </citation>
    <scope>NUCLEOTIDE SEQUENCE [LARGE SCALE GENOMIC DNA]</scope>
    <source>
        <strain evidence="1 2">C2</strain>
    </source>
</reference>
<reference evidence="1 2" key="1">
    <citation type="submission" date="2016-04" db="EMBL/GenBank/DDBJ databases">
        <title>Genome analyses suggest a sexual origin of heterokaryosis in a supposedly ancient asexual fungus.</title>
        <authorList>
            <person name="Ropars J."/>
            <person name="Sedzielewska K."/>
            <person name="Noel J."/>
            <person name="Charron P."/>
            <person name="Farinelli L."/>
            <person name="Marton T."/>
            <person name="Kruger M."/>
            <person name="Pelin A."/>
            <person name="Brachmann A."/>
            <person name="Corradi N."/>
        </authorList>
    </citation>
    <scope>NUCLEOTIDE SEQUENCE [LARGE SCALE GENOMIC DNA]</scope>
    <source>
        <strain evidence="1 2">C2</strain>
    </source>
</reference>
<protein>
    <submittedName>
        <fullName evidence="1">Uncharacterized protein</fullName>
    </submittedName>
</protein>
<evidence type="ECO:0000313" key="1">
    <source>
        <dbReference type="EMBL" id="PKK73549.1"/>
    </source>
</evidence>
<accession>A0A2N1NI69</accession>
<sequence>MVKQSVKWSVKRSVKWSEKQSAKMVALIWDISYDPNIFTFINLIKGIIPMSLLELLNSWITKKNVGDIFIQMRQFIFNEIFENVWIPRCSHLKEFKHLLGLTKKKKLEFKSVHSLPNNNSSNNNIIYYDALNSIRNYIYFSKNIIEFYTNLTS</sequence>
<organism evidence="1 2">
    <name type="scientific">Rhizophagus irregularis</name>
    <dbReference type="NCBI Taxonomy" id="588596"/>
    <lineage>
        <taxon>Eukaryota</taxon>
        <taxon>Fungi</taxon>
        <taxon>Fungi incertae sedis</taxon>
        <taxon>Mucoromycota</taxon>
        <taxon>Glomeromycotina</taxon>
        <taxon>Glomeromycetes</taxon>
        <taxon>Glomerales</taxon>
        <taxon>Glomeraceae</taxon>
        <taxon>Rhizophagus</taxon>
    </lineage>
</organism>
<name>A0A2N1NI69_9GLOM</name>
<comment type="caution">
    <text evidence="1">The sequence shown here is derived from an EMBL/GenBank/DDBJ whole genome shotgun (WGS) entry which is preliminary data.</text>
</comment>
<evidence type="ECO:0000313" key="2">
    <source>
        <dbReference type="Proteomes" id="UP000233469"/>
    </source>
</evidence>
<proteinExistence type="predicted"/>
<dbReference type="Proteomes" id="UP000233469">
    <property type="component" value="Unassembled WGS sequence"/>
</dbReference>
<dbReference type="EMBL" id="LLXL01000363">
    <property type="protein sequence ID" value="PKK73549.1"/>
    <property type="molecule type" value="Genomic_DNA"/>
</dbReference>
<dbReference type="AlphaFoldDB" id="A0A2N1NI69"/>